<reference evidence="4 5" key="1">
    <citation type="submission" date="2020-07" db="EMBL/GenBank/DDBJ databases">
        <title>Sequencing the genomes of 1000 actinobacteria strains.</title>
        <authorList>
            <person name="Klenk H.-P."/>
        </authorList>
    </citation>
    <scope>NUCLEOTIDE SEQUENCE [LARGE SCALE GENOMIC DNA]</scope>
    <source>
        <strain evidence="4 5">DSM 26474</strain>
    </source>
</reference>
<keyword evidence="5" id="KW-1185">Reference proteome</keyword>
<evidence type="ECO:0000256" key="2">
    <source>
        <dbReference type="SAM" id="Phobius"/>
    </source>
</evidence>
<dbReference type="AlphaFoldDB" id="A0A852SNV5"/>
<name>A0A852SNV5_9MICO</name>
<feature type="transmembrane region" description="Helical" evidence="2">
    <location>
        <begin position="30"/>
        <end position="51"/>
    </location>
</feature>
<dbReference type="InterPro" id="IPR012334">
    <property type="entry name" value="Pectin_lyas_fold"/>
</dbReference>
<dbReference type="InterPro" id="IPR006626">
    <property type="entry name" value="PbH1"/>
</dbReference>
<feature type="domain" description="Right handed beta helix" evidence="3">
    <location>
        <begin position="425"/>
        <end position="521"/>
    </location>
</feature>
<protein>
    <recommendedName>
        <fullName evidence="3">Right handed beta helix domain-containing protein</fullName>
    </recommendedName>
</protein>
<evidence type="ECO:0000259" key="3">
    <source>
        <dbReference type="Pfam" id="PF13229"/>
    </source>
</evidence>
<comment type="caution">
    <text evidence="4">The sequence shown here is derived from an EMBL/GenBank/DDBJ whole genome shotgun (WGS) entry which is preliminary data.</text>
</comment>
<feature type="transmembrane region" description="Helical" evidence="2">
    <location>
        <begin position="556"/>
        <end position="575"/>
    </location>
</feature>
<feature type="region of interest" description="Disordered" evidence="1">
    <location>
        <begin position="638"/>
        <end position="679"/>
    </location>
</feature>
<dbReference type="SUPFAM" id="SSF51126">
    <property type="entry name" value="Pectin lyase-like"/>
    <property type="match status" value="1"/>
</dbReference>
<proteinExistence type="predicted"/>
<organism evidence="4 5">
    <name type="scientific">Herbiconiux flava</name>
    <dbReference type="NCBI Taxonomy" id="881268"/>
    <lineage>
        <taxon>Bacteria</taxon>
        <taxon>Bacillati</taxon>
        <taxon>Actinomycetota</taxon>
        <taxon>Actinomycetes</taxon>
        <taxon>Micrococcales</taxon>
        <taxon>Microbacteriaceae</taxon>
        <taxon>Herbiconiux</taxon>
    </lineage>
</organism>
<evidence type="ECO:0000256" key="1">
    <source>
        <dbReference type="SAM" id="MobiDB-lite"/>
    </source>
</evidence>
<dbReference type="RefSeq" id="WP_179547595.1">
    <property type="nucleotide sequence ID" value="NZ_BSEW01000001.1"/>
</dbReference>
<keyword evidence="2" id="KW-1133">Transmembrane helix</keyword>
<keyword evidence="2" id="KW-0812">Transmembrane</keyword>
<accession>A0A852SNV5</accession>
<dbReference type="EMBL" id="JACCBM010000001">
    <property type="protein sequence ID" value="NYD70480.1"/>
    <property type="molecule type" value="Genomic_DNA"/>
</dbReference>
<dbReference type="InterPro" id="IPR039448">
    <property type="entry name" value="Beta_helix"/>
</dbReference>
<evidence type="ECO:0000313" key="5">
    <source>
        <dbReference type="Proteomes" id="UP000549913"/>
    </source>
</evidence>
<dbReference type="SMART" id="SM00710">
    <property type="entry name" value="PbH1"/>
    <property type="match status" value="5"/>
</dbReference>
<dbReference type="InterPro" id="IPR011050">
    <property type="entry name" value="Pectin_lyase_fold/virulence"/>
</dbReference>
<feature type="compositionally biased region" description="Pro residues" evidence="1">
    <location>
        <begin position="662"/>
        <end position="672"/>
    </location>
</feature>
<dbReference type="Pfam" id="PF13229">
    <property type="entry name" value="Beta_helix"/>
    <property type="match status" value="1"/>
</dbReference>
<dbReference type="Gene3D" id="2.160.20.10">
    <property type="entry name" value="Single-stranded right-handed beta-helix, Pectin lyase-like"/>
    <property type="match status" value="1"/>
</dbReference>
<dbReference type="Proteomes" id="UP000549913">
    <property type="component" value="Unassembled WGS sequence"/>
</dbReference>
<gene>
    <name evidence="4" type="ORF">BJ984_001638</name>
</gene>
<keyword evidence="2" id="KW-0472">Membrane</keyword>
<sequence>MSAGPDRDPERSELLSAAERGQTMGSGARWAVRAVVVGVIVLGFGATVAVANGVPPRVSAFLQGVVGGDAAEAAAASPSAGATAARSTEAEAGAEALIDPRTDPEGFATALQQARDEADPEAVSPDAAELAAYQRALEVTRGISTTPEEQGEDPAAVIQSRIVRLQDARWSLLARTGAAATRADTVDVVPAGSTVTLDQLVARGSATRIDATTVLVTRSLFVARGAVLDLTAPGQSIRLLSGEHGSVTVVAWGGTVTLAGTEASPVGLTSWDEEAGRSDIDVADGRSYLRVHEGTLTIGHANVADLGFWSGRTGGLAVTGTLASPSSATVTHSVITGQHIGLYLAFAAAPTIDDTLVRASSAEAVVLANGTVSPTVGASTLTGSGGDGLDVRPGVDDVTLTGSTVTRNGGYGIRADGRPQADGANSSGFSVEGSWGLSVDGSTFGDNRAGGLWVRGTGGVVLEGNTIDQRTVGLRLTDAQGTVAQNTVHVEPGSGIVLEGAATAVTARANLVTGEGPAAIRLPEDDAGTVAEAGNDTTGWTGRWEALLWVEAHPLALLWGLLLVIPIVGIGFVFYRMRRQQAIRELVEASTIALAAAAKAKYERARAGGGEESLPSLVGAGQSAPPLQRVAPRVAGTAYRAGREASAPEPRYAPRQAAATPTPMPKPAPTPAPSVAGTDFGQFSSVEDLAVAAVLDAGKPIDTVAHALRVPVGSVAGWVAKARRARGEL</sequence>
<evidence type="ECO:0000313" key="4">
    <source>
        <dbReference type="EMBL" id="NYD70480.1"/>
    </source>
</evidence>